<feature type="transmembrane region" description="Helical" evidence="9">
    <location>
        <begin position="38"/>
        <end position="57"/>
    </location>
</feature>
<evidence type="ECO:0000256" key="8">
    <source>
        <dbReference type="SAM" id="MobiDB-lite"/>
    </source>
</evidence>
<keyword evidence="7" id="KW-0325">Glycoprotein</keyword>
<evidence type="ECO:0000256" key="5">
    <source>
        <dbReference type="ARBA" id="ARBA00022989"/>
    </source>
</evidence>
<keyword evidence="5 9" id="KW-1133">Transmembrane helix</keyword>
<feature type="region of interest" description="Disordered" evidence="8">
    <location>
        <begin position="81"/>
        <end position="111"/>
    </location>
</feature>
<evidence type="ECO:0000256" key="6">
    <source>
        <dbReference type="ARBA" id="ARBA00023136"/>
    </source>
</evidence>
<dbReference type="Proteomes" id="UP001152795">
    <property type="component" value="Unassembled WGS sequence"/>
</dbReference>
<organism evidence="11 12">
    <name type="scientific">Paramuricea clavata</name>
    <name type="common">Red gorgonian</name>
    <name type="synonym">Violescent sea-whip</name>
    <dbReference type="NCBI Taxonomy" id="317549"/>
    <lineage>
        <taxon>Eukaryota</taxon>
        <taxon>Metazoa</taxon>
        <taxon>Cnidaria</taxon>
        <taxon>Anthozoa</taxon>
        <taxon>Octocorallia</taxon>
        <taxon>Malacalcyonacea</taxon>
        <taxon>Plexauridae</taxon>
        <taxon>Paramuricea</taxon>
    </lineage>
</organism>
<comment type="subcellular location">
    <subcellularLocation>
        <location evidence="1">Membrane</location>
        <topology evidence="1">Multi-pass membrane protein</topology>
    </subcellularLocation>
</comment>
<comment type="similarity">
    <text evidence="2">Belongs to the PC-esterase family. CASD1 subfamily.</text>
</comment>
<evidence type="ECO:0000313" key="11">
    <source>
        <dbReference type="EMBL" id="CAB3981814.1"/>
    </source>
</evidence>
<feature type="transmembrane region" description="Helical" evidence="9">
    <location>
        <begin position="171"/>
        <end position="188"/>
    </location>
</feature>
<protein>
    <submittedName>
        <fullName evidence="11">REDUCED WALL ACETYLATION 1-like</fullName>
    </submittedName>
</protein>
<feature type="domain" description="Cas1p 10 TM acyl transferase" evidence="10">
    <location>
        <begin position="35"/>
        <end position="264"/>
    </location>
</feature>
<reference evidence="11" key="1">
    <citation type="submission" date="2020-04" db="EMBL/GenBank/DDBJ databases">
        <authorList>
            <person name="Alioto T."/>
            <person name="Alioto T."/>
            <person name="Gomez Garrido J."/>
        </authorList>
    </citation>
    <scope>NUCLEOTIDE SEQUENCE</scope>
    <source>
        <strain evidence="11">A484AB</strain>
    </source>
</reference>
<evidence type="ECO:0000256" key="1">
    <source>
        <dbReference type="ARBA" id="ARBA00004141"/>
    </source>
</evidence>
<keyword evidence="12" id="KW-1185">Reference proteome</keyword>
<keyword evidence="6 9" id="KW-0472">Membrane</keyword>
<evidence type="ECO:0000256" key="9">
    <source>
        <dbReference type="SAM" id="Phobius"/>
    </source>
</evidence>
<dbReference type="GO" id="GO:0016020">
    <property type="term" value="C:membrane"/>
    <property type="evidence" value="ECO:0007669"/>
    <property type="project" value="UniProtKB-SubCell"/>
</dbReference>
<evidence type="ECO:0000256" key="3">
    <source>
        <dbReference type="ARBA" id="ARBA00022679"/>
    </source>
</evidence>
<keyword evidence="3" id="KW-0808">Transferase</keyword>
<keyword evidence="4 9" id="KW-0812">Transmembrane</keyword>
<sequence length="496" mass="58544">MGGAIGKDHGALEYTERNIYLNSQETYGRMKPDRPITIHQKALFCLWMIIICLYIMVKISKFWKWILSKLKQKDSSELEEDHVESQKPVEKETKQESSIANGGTKALEEESSEKKTTLSLWARISETCPEQPTYEKFLTQAVLFGCIMLYFWLCDFQHIWYKTDKQYSRDMFIFIFFLLVFVAFVLTIKPTSDKILNRDQTEEWKGWMQVQFVWYHYYNAQEVFNSIRCYIGAYVWMTGYGNFCCHEPATNLYTLTRNMRILLKKTAVRLREDRTGHAQLMVEADNECGLPCSKKLWDGYGRWDLKNQWKPFMDEINLPSSLGKWHNFEGRKNLDYIGKHKKGEGTFWIYGDSLSFYFYESFSKTQQHFCETHFKMCNVSYNWIYPKTLYELTETCSETELKVPKVVYYLREVTNKPNMVDENSVLLFNAGAHYVKTRVKLFNAYSNEVMCKAGVTFLDIYPISASYPDGTKDGIHYESKVFYPVEELLVSYFSRE</sequence>
<dbReference type="GO" id="GO:0016740">
    <property type="term" value="F:transferase activity"/>
    <property type="evidence" value="ECO:0007669"/>
    <property type="project" value="UniProtKB-KW"/>
</dbReference>
<name>A0A6S7FPK5_PARCT</name>
<evidence type="ECO:0000256" key="4">
    <source>
        <dbReference type="ARBA" id="ARBA00022692"/>
    </source>
</evidence>
<dbReference type="PANTHER" id="PTHR13533">
    <property type="entry name" value="N-ACETYLNEURAMINATE 9-O-ACETYLTRANSFERASE"/>
    <property type="match status" value="1"/>
</dbReference>
<accession>A0A6S7FPK5</accession>
<dbReference type="GO" id="GO:0005975">
    <property type="term" value="P:carbohydrate metabolic process"/>
    <property type="evidence" value="ECO:0007669"/>
    <property type="project" value="UniProtKB-ARBA"/>
</dbReference>
<comment type="caution">
    <text evidence="11">The sequence shown here is derived from an EMBL/GenBank/DDBJ whole genome shotgun (WGS) entry which is preliminary data.</text>
</comment>
<evidence type="ECO:0000256" key="7">
    <source>
        <dbReference type="ARBA" id="ARBA00023180"/>
    </source>
</evidence>
<evidence type="ECO:0000313" key="12">
    <source>
        <dbReference type="Proteomes" id="UP001152795"/>
    </source>
</evidence>
<dbReference type="GO" id="GO:0005794">
    <property type="term" value="C:Golgi apparatus"/>
    <property type="evidence" value="ECO:0007669"/>
    <property type="project" value="UniProtKB-ARBA"/>
</dbReference>
<feature type="compositionally biased region" description="Basic and acidic residues" evidence="8">
    <location>
        <begin position="83"/>
        <end position="95"/>
    </location>
</feature>
<evidence type="ECO:0000256" key="2">
    <source>
        <dbReference type="ARBA" id="ARBA00010666"/>
    </source>
</evidence>
<gene>
    <name evidence="11" type="ORF">PACLA_8A043158</name>
</gene>
<proteinExistence type="inferred from homology"/>
<dbReference type="AlphaFoldDB" id="A0A6S7FPK5"/>
<dbReference type="InterPro" id="IPR012419">
    <property type="entry name" value="Cas1_AcylTrans_dom"/>
</dbReference>
<dbReference type="Pfam" id="PF07779">
    <property type="entry name" value="Cas1_AcylT"/>
    <property type="match status" value="1"/>
</dbReference>
<dbReference type="PANTHER" id="PTHR13533:SF45">
    <property type="entry name" value="CAS1P 10 TM ACYL TRANSFERASE DOMAIN-CONTAINING PROTEIN"/>
    <property type="match status" value="1"/>
</dbReference>
<dbReference type="EMBL" id="CACRXK020000431">
    <property type="protein sequence ID" value="CAB3981814.1"/>
    <property type="molecule type" value="Genomic_DNA"/>
</dbReference>
<dbReference type="OrthoDB" id="5950832at2759"/>
<feature type="transmembrane region" description="Helical" evidence="9">
    <location>
        <begin position="141"/>
        <end position="159"/>
    </location>
</feature>
<evidence type="ECO:0000259" key="10">
    <source>
        <dbReference type="Pfam" id="PF07779"/>
    </source>
</evidence>